<dbReference type="OrthoDB" id="5770440at2"/>
<keyword evidence="1" id="KW-0175">Coiled coil</keyword>
<reference evidence="3" key="1">
    <citation type="submission" date="2011-06" db="EMBL/GenBank/DDBJ databases">
        <authorList>
            <consortium name="US DOE Joint Genome Institute (JGI-PGF)"/>
            <person name="Lucas S."/>
            <person name="Han J."/>
            <person name="Lapidus A."/>
            <person name="Cheng J.-F."/>
            <person name="Goodwin L."/>
            <person name="Pitluck S."/>
            <person name="Peters L."/>
            <person name="Land M.L."/>
            <person name="Hauser L."/>
            <person name="Vogl K."/>
            <person name="Liu Z."/>
            <person name="Overmann J."/>
            <person name="Frigaard N.-U."/>
            <person name="Bryant D.A."/>
            <person name="Woyke T.J."/>
        </authorList>
    </citation>
    <scope>NUCLEOTIDE SEQUENCE [LARGE SCALE GENOMIC DNA]</scope>
    <source>
        <strain evidence="3">970</strain>
    </source>
</reference>
<keyword evidence="3" id="KW-1185">Reference proteome</keyword>
<feature type="coiled-coil region" evidence="1">
    <location>
        <begin position="3"/>
        <end position="33"/>
    </location>
</feature>
<accession>H8YVP8</accession>
<dbReference type="eggNOG" id="ENOG50313VX">
    <property type="taxonomic scope" value="Bacteria"/>
</dbReference>
<name>H8YVP8_9GAMM</name>
<gene>
    <name evidence="2" type="ORF">Thi970DRAFT_00125</name>
</gene>
<organism evidence="2 3">
    <name type="scientific">Thiorhodovibrio frisius</name>
    <dbReference type="NCBI Taxonomy" id="631362"/>
    <lineage>
        <taxon>Bacteria</taxon>
        <taxon>Pseudomonadati</taxon>
        <taxon>Pseudomonadota</taxon>
        <taxon>Gammaproteobacteria</taxon>
        <taxon>Chromatiales</taxon>
        <taxon>Chromatiaceae</taxon>
        <taxon>Thiorhodovibrio</taxon>
    </lineage>
</organism>
<evidence type="ECO:0000313" key="2">
    <source>
        <dbReference type="EMBL" id="EIC23988.1"/>
    </source>
</evidence>
<reference evidence="2 3" key="2">
    <citation type="submission" date="2011-11" db="EMBL/GenBank/DDBJ databases">
        <authorList>
            <consortium name="US DOE Joint Genome Institute"/>
            <person name="Lucas S."/>
            <person name="Han J."/>
            <person name="Lapidus A."/>
            <person name="Cheng J.-F."/>
            <person name="Goodwin L."/>
            <person name="Pitluck S."/>
            <person name="Peters L."/>
            <person name="Ovchinnikova G."/>
            <person name="Zhang X."/>
            <person name="Detter J.C."/>
            <person name="Han C."/>
            <person name="Tapia R."/>
            <person name="Land M."/>
            <person name="Hauser L."/>
            <person name="Kyrpides N."/>
            <person name="Ivanova N."/>
            <person name="Pagani I."/>
            <person name="Vogl K."/>
            <person name="Liu Z."/>
            <person name="Overmann J."/>
            <person name="Frigaard N.-U."/>
            <person name="Bryant D."/>
            <person name="Woyke T."/>
        </authorList>
    </citation>
    <scope>NUCLEOTIDE SEQUENCE [LARGE SCALE GENOMIC DNA]</scope>
    <source>
        <strain evidence="2 3">970</strain>
    </source>
</reference>
<evidence type="ECO:0000256" key="1">
    <source>
        <dbReference type="SAM" id="Coils"/>
    </source>
</evidence>
<dbReference type="Proteomes" id="UP000002964">
    <property type="component" value="Unassembled WGS sequence"/>
</dbReference>
<dbReference type="STRING" id="631362.Thi970DRAFT_00125"/>
<dbReference type="RefSeq" id="WP_009146611.1">
    <property type="nucleotide sequence ID" value="NZ_CP121471.1"/>
</dbReference>
<proteinExistence type="predicted"/>
<dbReference type="AlphaFoldDB" id="H8YVP8"/>
<dbReference type="HOGENOM" id="CLU_1916123_0_0_6"/>
<sequence length="121" mass="13944">MEYQELHEQLKVLEEQKAEISRALQAKRNDRKKELVAEFKARIKEEGFDFDEVCGSPGKGRSRQSGARNYPVYVAKDDADCVYVRGPLPGWMKEKMSALGLNPGVKEDRERFKSDYMVVKD</sequence>
<protein>
    <submittedName>
        <fullName evidence="2">H-NS histone family</fullName>
    </submittedName>
</protein>
<dbReference type="EMBL" id="JH603163">
    <property type="protein sequence ID" value="EIC23988.1"/>
    <property type="molecule type" value="Genomic_DNA"/>
</dbReference>
<evidence type="ECO:0000313" key="3">
    <source>
        <dbReference type="Proteomes" id="UP000002964"/>
    </source>
</evidence>